<organism evidence="1 2">
    <name type="scientific">Persea americana</name>
    <name type="common">Avocado</name>
    <dbReference type="NCBI Taxonomy" id="3435"/>
    <lineage>
        <taxon>Eukaryota</taxon>
        <taxon>Viridiplantae</taxon>
        <taxon>Streptophyta</taxon>
        <taxon>Embryophyta</taxon>
        <taxon>Tracheophyta</taxon>
        <taxon>Spermatophyta</taxon>
        <taxon>Magnoliopsida</taxon>
        <taxon>Magnoliidae</taxon>
        <taxon>Laurales</taxon>
        <taxon>Lauraceae</taxon>
        <taxon>Persea</taxon>
    </lineage>
</organism>
<dbReference type="EMBL" id="CM056814">
    <property type="protein sequence ID" value="KAJ8628490.1"/>
    <property type="molecule type" value="Genomic_DNA"/>
</dbReference>
<comment type="caution">
    <text evidence="1">The sequence shown here is derived from an EMBL/GenBank/DDBJ whole genome shotgun (WGS) entry which is preliminary data.</text>
</comment>
<protein>
    <submittedName>
        <fullName evidence="1">Uncharacterized protein</fullName>
    </submittedName>
</protein>
<accession>A0ACC2L5E6</accession>
<sequence>MEALEIRMRELIAKNDDIMRRVGCAMSQGGSASNEVTNWLREVESMKHKVSVTQRNFAEQKNCWKGRFPNCYRSRKISKKSSILIGQVDDLITKGSFENGVTEPVPLATNALPTMPIEGETAKLTQREILDCILGTEKPIIGVHGMGGVGKTTIMRNIHNNLSQQSESKHFDCFIWITVSNDTDVNKLQQTIAKQLDIDMKEDDDEDGRARKIFNALVRRKKFLLILDDMWKWFRLDEVGIPLPSKENGCKLVLTTRNKGICGQMRAHAIEVRVLSEEESWEFFKDILAVGGVIVSKDIENLAKDVAKECCNLPLAIKTVGGSMCGVDNAAVWKDALKDLKEANGEFKDIVDKVFAPLKFSYYRLGDAVLQSCFLFCSLYPEDHEITFNELIDHWICEGLIDKRGTGDDDINKGQTILDQLIKVSMLEECEYHGYKIHAGDEKCVKLHDLIRDMAINITRAEKPRSLIYAGRQLPDRPIEFPEDAERISLMYSDIKVLYGEPNCQLLVTLFLQMTPLQEISPDSYFNHMCSLRVLNLSFTNIMSLPDSVSNLKQLRALILTGCSGLEEVPSLEKLEEVRVLDLNGTSIRELPSGVEAMVYLQCLHLDNTRELPVFPAGIISRLSHLEKLTMGGSIWKWSSKTGEGAGIEEIMNSTRLTTLNIQFEELSDFLQYAKSNKWQTMKTFCLAVGSSVLPAPLGECSCVEIGDCNLIGEENQLLLPSTTQLLAISNDQISSLWHFTRLLNKSELCRCEINDCKGMKYLMAEEEPLLPNIKKLKMEDMPYLLALCKGIPSPDALKSLQSLEVCECQELKYLLPARLLQQLRCLKNIKVYGCGQMKEIVGEEEEMGTTREDENNAMLKLSQLQSLSITDLPKLKGICSRERRNGGMLWSGTIHKPRLTSTLDPKCGRKGLKDSFSFRTRTTEDPSIIQNASLAALFSCIFIV</sequence>
<dbReference type="Proteomes" id="UP001234297">
    <property type="component" value="Chromosome 6"/>
</dbReference>
<evidence type="ECO:0000313" key="1">
    <source>
        <dbReference type="EMBL" id="KAJ8628490.1"/>
    </source>
</evidence>
<name>A0ACC2L5E6_PERAE</name>
<keyword evidence="2" id="KW-1185">Reference proteome</keyword>
<reference evidence="1 2" key="1">
    <citation type="journal article" date="2022" name="Hortic Res">
        <title>A haplotype resolved chromosomal level avocado genome allows analysis of novel avocado genes.</title>
        <authorList>
            <person name="Nath O."/>
            <person name="Fletcher S.J."/>
            <person name="Hayward A."/>
            <person name="Shaw L.M."/>
            <person name="Masouleh A.K."/>
            <person name="Furtado A."/>
            <person name="Henry R.J."/>
            <person name="Mitter N."/>
        </authorList>
    </citation>
    <scope>NUCLEOTIDE SEQUENCE [LARGE SCALE GENOMIC DNA]</scope>
    <source>
        <strain evidence="2">cv. Hass</strain>
    </source>
</reference>
<evidence type="ECO:0000313" key="2">
    <source>
        <dbReference type="Proteomes" id="UP001234297"/>
    </source>
</evidence>
<gene>
    <name evidence="1" type="ORF">MRB53_021797</name>
</gene>
<proteinExistence type="predicted"/>